<evidence type="ECO:0000259" key="3">
    <source>
        <dbReference type="Pfam" id="PF02774"/>
    </source>
</evidence>
<dbReference type="Pfam" id="PF02774">
    <property type="entry name" value="Semialdhyde_dhC"/>
    <property type="match status" value="1"/>
</dbReference>
<dbReference type="GO" id="GO:0051287">
    <property type="term" value="F:NAD binding"/>
    <property type="evidence" value="ECO:0007669"/>
    <property type="project" value="InterPro"/>
</dbReference>
<feature type="non-terminal residue" evidence="4">
    <location>
        <position position="1"/>
    </location>
</feature>
<dbReference type="CDD" id="cd18130">
    <property type="entry name" value="ASADH_C_arch_fung_like"/>
    <property type="match status" value="1"/>
</dbReference>
<comment type="similarity">
    <text evidence="1">Belongs to the aspartate-semialdehyde dehydrogenase family.</text>
</comment>
<dbReference type="Pfam" id="PF01118">
    <property type="entry name" value="Semialdhyde_dh"/>
    <property type="match status" value="1"/>
</dbReference>
<comment type="caution">
    <text evidence="4">The sequence shown here is derived from an EMBL/GenBank/DDBJ whole genome shotgun (WGS) entry which is preliminary data.</text>
</comment>
<dbReference type="PANTHER" id="PTHR46718:SF1">
    <property type="entry name" value="ASPARTATE-SEMIALDEHYDE DEHYDROGENASE"/>
    <property type="match status" value="1"/>
</dbReference>
<dbReference type="InterPro" id="IPR036291">
    <property type="entry name" value="NAD(P)-bd_dom_sf"/>
</dbReference>
<evidence type="ECO:0008006" key="5">
    <source>
        <dbReference type="Google" id="ProtNLM"/>
    </source>
</evidence>
<organism evidence="4">
    <name type="scientific">marine sediment metagenome</name>
    <dbReference type="NCBI Taxonomy" id="412755"/>
    <lineage>
        <taxon>unclassified sequences</taxon>
        <taxon>metagenomes</taxon>
        <taxon>ecological metagenomes</taxon>
    </lineage>
</organism>
<evidence type="ECO:0000259" key="2">
    <source>
        <dbReference type="Pfam" id="PF01118"/>
    </source>
</evidence>
<dbReference type="InterPro" id="IPR051823">
    <property type="entry name" value="ASADH-related"/>
</dbReference>
<dbReference type="SUPFAM" id="SSF55347">
    <property type="entry name" value="Glyceraldehyde-3-phosphate dehydrogenase-like, C-terminal domain"/>
    <property type="match status" value="1"/>
</dbReference>
<accession>X0W542</accession>
<dbReference type="NCBIfam" id="NF006416">
    <property type="entry name" value="PRK08664.1"/>
    <property type="match status" value="1"/>
</dbReference>
<dbReference type="GO" id="GO:0004073">
    <property type="term" value="F:aspartate-semialdehyde dehydrogenase activity"/>
    <property type="evidence" value="ECO:0007669"/>
    <property type="project" value="TreeGrafter"/>
</dbReference>
<dbReference type="Gene3D" id="3.40.50.720">
    <property type="entry name" value="NAD(P)-binding Rossmann-like Domain"/>
    <property type="match status" value="1"/>
</dbReference>
<feature type="domain" description="Semialdehyde dehydrogenase dimerisation" evidence="3">
    <location>
        <begin position="113"/>
        <end position="254"/>
    </location>
</feature>
<evidence type="ECO:0000313" key="4">
    <source>
        <dbReference type="EMBL" id="GAG18422.1"/>
    </source>
</evidence>
<dbReference type="EMBL" id="BARS01039396">
    <property type="protein sequence ID" value="GAG18422.1"/>
    <property type="molecule type" value="Genomic_DNA"/>
</dbReference>
<sequence>AIDGAVFFEKTPGDDVMGMILENTDKVDPRDYDIAFSALPSSVAKDVEARFAKYIPVFSTASAYRYEDDVPVLVPEVNSGHVKLVDAQRANRGWRGFVVPGPNCTTVGLVVSLKPIFDAFGVKTVRMVSMQSLSGAGEKGLRADSPYRKKVEMNVYPWIEGEEEKVVKETNKLLGKLVDGRVVEAGIDVHATCTRVYVDRVHTEVVDVVTERPATLEGIRAALEEFRSEPQELDLPTNAAWPIMVLDDVDMPQP</sequence>
<feature type="domain" description="Semialdehyde dehydrogenase NAD-binding" evidence="2">
    <location>
        <begin position="18"/>
        <end position="83"/>
    </location>
</feature>
<gene>
    <name evidence="4" type="ORF">S01H1_60159</name>
</gene>
<name>X0W542_9ZZZZ</name>
<evidence type="ECO:0000256" key="1">
    <source>
        <dbReference type="ARBA" id="ARBA00010584"/>
    </source>
</evidence>
<dbReference type="Gene3D" id="3.30.360.10">
    <property type="entry name" value="Dihydrodipicolinate Reductase, domain 2"/>
    <property type="match status" value="1"/>
</dbReference>
<dbReference type="GO" id="GO:0009088">
    <property type="term" value="P:threonine biosynthetic process"/>
    <property type="evidence" value="ECO:0007669"/>
    <property type="project" value="TreeGrafter"/>
</dbReference>
<dbReference type="InterPro" id="IPR012280">
    <property type="entry name" value="Semialdhyde_DH_dimer_dom"/>
</dbReference>
<dbReference type="SUPFAM" id="SSF51735">
    <property type="entry name" value="NAD(P)-binding Rossmann-fold domains"/>
    <property type="match status" value="1"/>
</dbReference>
<dbReference type="GO" id="GO:0046983">
    <property type="term" value="F:protein dimerization activity"/>
    <property type="evidence" value="ECO:0007669"/>
    <property type="project" value="InterPro"/>
</dbReference>
<dbReference type="PANTHER" id="PTHR46718">
    <property type="entry name" value="ASPARTATE-SEMIALDEHYDE DEHYDROGENASE"/>
    <property type="match status" value="1"/>
</dbReference>
<dbReference type="AlphaFoldDB" id="X0W542"/>
<dbReference type="InterPro" id="IPR000534">
    <property type="entry name" value="Semialdehyde_DH_NAD-bd"/>
</dbReference>
<dbReference type="GO" id="GO:0009086">
    <property type="term" value="P:methionine biosynthetic process"/>
    <property type="evidence" value="ECO:0007669"/>
    <property type="project" value="TreeGrafter"/>
</dbReference>
<reference evidence="4" key="1">
    <citation type="journal article" date="2014" name="Front. Microbiol.">
        <title>High frequency of phylogenetically diverse reductive dehalogenase-homologous genes in deep subseafloor sedimentary metagenomes.</title>
        <authorList>
            <person name="Kawai M."/>
            <person name="Futagami T."/>
            <person name="Toyoda A."/>
            <person name="Takaki Y."/>
            <person name="Nishi S."/>
            <person name="Hori S."/>
            <person name="Arai W."/>
            <person name="Tsubouchi T."/>
            <person name="Morono Y."/>
            <person name="Uchiyama I."/>
            <person name="Ito T."/>
            <person name="Fujiyama A."/>
            <person name="Inagaki F."/>
            <person name="Takami H."/>
        </authorList>
    </citation>
    <scope>NUCLEOTIDE SEQUENCE</scope>
    <source>
        <strain evidence="4">Expedition CK06-06</strain>
    </source>
</reference>
<feature type="non-terminal residue" evidence="4">
    <location>
        <position position="254"/>
    </location>
</feature>
<protein>
    <recommendedName>
        <fullName evidence="5">Aspartate-semialdehyde dehydrogenase</fullName>
    </recommendedName>
</protein>
<proteinExistence type="inferred from homology"/>